<dbReference type="InterPro" id="IPR029069">
    <property type="entry name" value="HotDog_dom_sf"/>
</dbReference>
<evidence type="ECO:0000313" key="2">
    <source>
        <dbReference type="EMBL" id="OKL62830.1"/>
    </source>
</evidence>
<sequence>MFRASRTYANALLYGGSRPRSCGIPAQLAPLKSVVRNYTTALTGPASNTRTATTSKWTRRFIYAALFGSIGYYTGHAYTTGYLFPAIPGSPEDVQKTQQIQQLVEYLPIVRKLRADPKYVEWDAYESFTEEYKSRRLSSGPLRGSRGLAVQKIFWNEEDKECVNVVYFGHGLDGWLSVVHGGLLATVLDESLGRVALRSVPAKTGVTAHLSVGYRAPVSTGEFYTIHTSLDKERSSDRKAYVNGEIRSLAGKLCCESDALFVVPKNFALQEIGDRF</sequence>
<dbReference type="SUPFAM" id="SSF54637">
    <property type="entry name" value="Thioesterase/thiol ester dehydrase-isomerase"/>
    <property type="match status" value="1"/>
</dbReference>
<evidence type="ECO:0000259" key="1">
    <source>
        <dbReference type="Pfam" id="PF03061"/>
    </source>
</evidence>
<dbReference type="Gene3D" id="3.10.129.10">
    <property type="entry name" value="Hotdog Thioesterase"/>
    <property type="match status" value="1"/>
</dbReference>
<dbReference type="Proteomes" id="UP000214365">
    <property type="component" value="Unassembled WGS sequence"/>
</dbReference>
<dbReference type="InterPro" id="IPR006683">
    <property type="entry name" value="Thioestr_dom"/>
</dbReference>
<dbReference type="GeneID" id="31001195"/>
<protein>
    <recommendedName>
        <fullName evidence="1">Thioesterase domain-containing protein</fullName>
    </recommendedName>
</protein>
<dbReference type="AlphaFoldDB" id="A0A1Q5QA86"/>
<name>A0A1Q5QA86_TALAT</name>
<dbReference type="EMBL" id="LFMY01000002">
    <property type="protein sequence ID" value="OKL62830.1"/>
    <property type="molecule type" value="Genomic_DNA"/>
</dbReference>
<organism evidence="2 3">
    <name type="scientific">Talaromyces atroroseus</name>
    <dbReference type="NCBI Taxonomy" id="1441469"/>
    <lineage>
        <taxon>Eukaryota</taxon>
        <taxon>Fungi</taxon>
        <taxon>Dikarya</taxon>
        <taxon>Ascomycota</taxon>
        <taxon>Pezizomycotina</taxon>
        <taxon>Eurotiomycetes</taxon>
        <taxon>Eurotiomycetidae</taxon>
        <taxon>Eurotiales</taxon>
        <taxon>Trichocomaceae</taxon>
        <taxon>Talaromyces</taxon>
        <taxon>Talaromyces sect. Trachyspermi</taxon>
    </lineage>
</organism>
<feature type="domain" description="Thioesterase" evidence="1">
    <location>
        <begin position="178"/>
        <end position="255"/>
    </location>
</feature>
<dbReference type="STRING" id="1441469.A0A1Q5QA86"/>
<dbReference type="OrthoDB" id="506431at2759"/>
<reference evidence="2 3" key="1">
    <citation type="submission" date="2015-06" db="EMBL/GenBank/DDBJ databases">
        <title>Talaromyces atroroseus IBT 11181 draft genome.</title>
        <authorList>
            <person name="Rasmussen K.B."/>
            <person name="Rasmussen S."/>
            <person name="Petersen B."/>
            <person name="Sicheritz-Ponten T."/>
            <person name="Mortensen U.H."/>
            <person name="Thrane U."/>
        </authorList>
    </citation>
    <scope>NUCLEOTIDE SEQUENCE [LARGE SCALE GENOMIC DNA]</scope>
    <source>
        <strain evidence="2 3">IBT 11181</strain>
    </source>
</reference>
<keyword evidence="3" id="KW-1185">Reference proteome</keyword>
<evidence type="ECO:0000313" key="3">
    <source>
        <dbReference type="Proteomes" id="UP000214365"/>
    </source>
</evidence>
<comment type="caution">
    <text evidence="2">The sequence shown here is derived from an EMBL/GenBank/DDBJ whole genome shotgun (WGS) entry which is preliminary data.</text>
</comment>
<dbReference type="Pfam" id="PF03061">
    <property type="entry name" value="4HBT"/>
    <property type="match status" value="1"/>
</dbReference>
<dbReference type="RefSeq" id="XP_020122951.1">
    <property type="nucleotide sequence ID" value="XM_020261105.1"/>
</dbReference>
<accession>A0A1Q5QA86</accession>
<dbReference type="PANTHER" id="PTHR47260">
    <property type="entry name" value="UPF0644 PROTEIN PB2B4.06"/>
    <property type="match status" value="1"/>
</dbReference>
<dbReference type="CDD" id="cd03443">
    <property type="entry name" value="PaaI_thioesterase"/>
    <property type="match status" value="1"/>
</dbReference>
<dbReference type="InterPro" id="IPR052061">
    <property type="entry name" value="PTE-AB_protein"/>
</dbReference>
<dbReference type="PANTHER" id="PTHR47260:SF1">
    <property type="entry name" value="UPF0644 PROTEIN PB2B4.06"/>
    <property type="match status" value="1"/>
</dbReference>
<proteinExistence type="predicted"/>
<gene>
    <name evidence="2" type="ORF">UA08_01440</name>
</gene>